<organism evidence="2 3">
    <name type="scientific">Araneus ventricosus</name>
    <name type="common">Orbweaver spider</name>
    <name type="synonym">Epeira ventricosa</name>
    <dbReference type="NCBI Taxonomy" id="182803"/>
    <lineage>
        <taxon>Eukaryota</taxon>
        <taxon>Metazoa</taxon>
        <taxon>Ecdysozoa</taxon>
        <taxon>Arthropoda</taxon>
        <taxon>Chelicerata</taxon>
        <taxon>Arachnida</taxon>
        <taxon>Araneae</taxon>
        <taxon>Araneomorphae</taxon>
        <taxon>Entelegynae</taxon>
        <taxon>Araneoidea</taxon>
        <taxon>Araneidae</taxon>
        <taxon>Araneus</taxon>
    </lineage>
</organism>
<comment type="caution">
    <text evidence="2">The sequence shown here is derived from an EMBL/GenBank/DDBJ whole genome shotgun (WGS) entry which is preliminary data.</text>
</comment>
<name>A0A4Y2TGW4_ARAVE</name>
<feature type="compositionally biased region" description="Pro residues" evidence="1">
    <location>
        <begin position="44"/>
        <end position="57"/>
    </location>
</feature>
<dbReference type="Proteomes" id="UP000499080">
    <property type="component" value="Unassembled WGS sequence"/>
</dbReference>
<feature type="compositionally biased region" description="Basic and acidic residues" evidence="1">
    <location>
        <begin position="60"/>
        <end position="72"/>
    </location>
</feature>
<feature type="region of interest" description="Disordered" evidence="1">
    <location>
        <begin position="1"/>
        <end position="72"/>
    </location>
</feature>
<evidence type="ECO:0000256" key="1">
    <source>
        <dbReference type="SAM" id="MobiDB-lite"/>
    </source>
</evidence>
<proteinExistence type="predicted"/>
<dbReference type="EMBL" id="BGPR01028361">
    <property type="protein sequence ID" value="GBN99481.1"/>
    <property type="molecule type" value="Genomic_DNA"/>
</dbReference>
<reference evidence="2 3" key="1">
    <citation type="journal article" date="2019" name="Sci. Rep.">
        <title>Orb-weaving spider Araneus ventricosus genome elucidates the spidroin gene catalogue.</title>
        <authorList>
            <person name="Kono N."/>
            <person name="Nakamura H."/>
            <person name="Ohtoshi R."/>
            <person name="Moran D.A.P."/>
            <person name="Shinohara A."/>
            <person name="Yoshida Y."/>
            <person name="Fujiwara M."/>
            <person name="Mori M."/>
            <person name="Tomita M."/>
            <person name="Arakawa K."/>
        </authorList>
    </citation>
    <scope>NUCLEOTIDE SEQUENCE [LARGE SCALE GENOMIC DNA]</scope>
</reference>
<protein>
    <submittedName>
        <fullName evidence="2">Uncharacterized protein</fullName>
    </submittedName>
</protein>
<gene>
    <name evidence="2" type="ORF">AVEN_152822_1</name>
</gene>
<keyword evidence="3" id="KW-1185">Reference proteome</keyword>
<dbReference type="AlphaFoldDB" id="A0A4Y2TGW4"/>
<evidence type="ECO:0000313" key="3">
    <source>
        <dbReference type="Proteomes" id="UP000499080"/>
    </source>
</evidence>
<evidence type="ECO:0000313" key="2">
    <source>
        <dbReference type="EMBL" id="GBN99481.1"/>
    </source>
</evidence>
<accession>A0A4Y2TGW4</accession>
<sequence>MSWPNLPKECRSKMGGMILRQAENNQANSTDEQDKHKPTSPLLQPGPGPPNSNPGPCRPAHTDDLTLKNHTSGQEECKVVCRWGRNTSGD</sequence>